<dbReference type="Proteomes" id="UP000682733">
    <property type="component" value="Unassembled WGS sequence"/>
</dbReference>
<keyword evidence="6" id="KW-1185">Reference proteome</keyword>
<reference evidence="2" key="1">
    <citation type="submission" date="2021-02" db="EMBL/GenBank/DDBJ databases">
        <authorList>
            <person name="Nowell W R."/>
        </authorList>
    </citation>
    <scope>NUCLEOTIDE SEQUENCE</scope>
</reference>
<dbReference type="SUPFAM" id="SSF53254">
    <property type="entry name" value="Phosphoglycerate mutase-like"/>
    <property type="match status" value="1"/>
</dbReference>
<dbReference type="PANTHER" id="PTHR16469">
    <property type="entry name" value="UBIQUITIN-ASSOCIATED AND SH3 DOMAIN-CONTAINING BA-RELATED"/>
    <property type="match status" value="1"/>
</dbReference>
<dbReference type="EMBL" id="CAJNOQ010003024">
    <property type="protein sequence ID" value="CAF0991444.1"/>
    <property type="molecule type" value="Genomic_DNA"/>
</dbReference>
<gene>
    <name evidence="2" type="ORF">GPM918_LOCUS13274</name>
    <name evidence="3" type="ORF">OVA965_LOCUS24967</name>
    <name evidence="4" type="ORF">SRO942_LOCUS13278</name>
    <name evidence="5" type="ORF">TMI583_LOCUS25690</name>
</gene>
<evidence type="ECO:0000256" key="1">
    <source>
        <dbReference type="SAM" id="MobiDB-lite"/>
    </source>
</evidence>
<dbReference type="Gene3D" id="3.40.50.1240">
    <property type="entry name" value="Phosphoglycerate mutase-like"/>
    <property type="match status" value="1"/>
</dbReference>
<evidence type="ECO:0000313" key="3">
    <source>
        <dbReference type="EMBL" id="CAF1222085.1"/>
    </source>
</evidence>
<evidence type="ECO:0000313" key="2">
    <source>
        <dbReference type="EMBL" id="CAF0991444.1"/>
    </source>
</evidence>
<evidence type="ECO:0000313" key="5">
    <source>
        <dbReference type="EMBL" id="CAF4030166.1"/>
    </source>
</evidence>
<dbReference type="EMBL" id="CAJNOK010015272">
    <property type="protein sequence ID" value="CAF1222085.1"/>
    <property type="molecule type" value="Genomic_DNA"/>
</dbReference>
<dbReference type="OrthoDB" id="414418at2759"/>
<organism evidence="2 6">
    <name type="scientific">Didymodactylos carnosus</name>
    <dbReference type="NCBI Taxonomy" id="1234261"/>
    <lineage>
        <taxon>Eukaryota</taxon>
        <taxon>Metazoa</taxon>
        <taxon>Spiralia</taxon>
        <taxon>Gnathifera</taxon>
        <taxon>Rotifera</taxon>
        <taxon>Eurotatoria</taxon>
        <taxon>Bdelloidea</taxon>
        <taxon>Philodinida</taxon>
        <taxon>Philodinidae</taxon>
        <taxon>Didymodactylos</taxon>
    </lineage>
</organism>
<dbReference type="AlphaFoldDB" id="A0A814G3Z2"/>
<accession>A0A814G3Z2</accession>
<dbReference type="EMBL" id="CAJOBC010003025">
    <property type="protein sequence ID" value="CAF3763446.1"/>
    <property type="molecule type" value="Genomic_DNA"/>
</dbReference>
<dbReference type="Proteomes" id="UP000681722">
    <property type="component" value="Unassembled WGS sequence"/>
</dbReference>
<dbReference type="InterPro" id="IPR051710">
    <property type="entry name" value="Phosphatase_SH3-domain"/>
</dbReference>
<feature type="region of interest" description="Disordered" evidence="1">
    <location>
        <begin position="33"/>
        <end position="53"/>
    </location>
</feature>
<evidence type="ECO:0000313" key="4">
    <source>
        <dbReference type="EMBL" id="CAF3763446.1"/>
    </source>
</evidence>
<proteinExistence type="predicted"/>
<dbReference type="CDD" id="cd07067">
    <property type="entry name" value="HP_PGM_like"/>
    <property type="match status" value="1"/>
</dbReference>
<comment type="caution">
    <text evidence="2">The sequence shown here is derived from an EMBL/GenBank/DDBJ whole genome shotgun (WGS) entry which is preliminary data.</text>
</comment>
<dbReference type="InterPro" id="IPR029033">
    <property type="entry name" value="His_PPase_superfam"/>
</dbReference>
<evidence type="ECO:0000313" key="6">
    <source>
        <dbReference type="Proteomes" id="UP000663829"/>
    </source>
</evidence>
<name>A0A814G3Z2_9BILA</name>
<dbReference type="EMBL" id="CAJOBA010036811">
    <property type="protein sequence ID" value="CAF4030166.1"/>
    <property type="molecule type" value="Genomic_DNA"/>
</dbReference>
<dbReference type="PANTHER" id="PTHR16469:SF27">
    <property type="entry name" value="UBIQUITIN-ASSOCIATED AND SH3 DOMAIN-CONTAINING BA-RELATED"/>
    <property type="match status" value="1"/>
</dbReference>
<dbReference type="InterPro" id="IPR013078">
    <property type="entry name" value="His_Pase_superF_clade-1"/>
</dbReference>
<sequence length="435" mass="50474">MFALENEVIEIDSLNHYAPKLTETVTIPFTATTTQNHQNGGKLQRQSSSSDTSINERFKTHMNVDSLHSQLMYNVSHRRRQTVDIPLPPPIGQKMEDIFNSRNHYNKSKNRKENKTPTLHRTRKKTKPILTQDLFGIDIPLPGLPLPLLHTLPQILKTHIFQQQYQYPQHHFDQNLPSLSLQTDLRFLIIRHGERADRVFGPYWFLHAFDSFGNYHPFHLNLPPKLPQRSNWQLYGLDCPLTKTGMLKAKAVGKVLTLNNFQPHYIYSSPAMRCMQTAHYIVKGLDRQIPIRIEPGLLECINWNKFPTINPFLNSIEWHKHGVNVDLSYKPIVERIPTFENESAYYLRSKQVIREIEKMHNSIGNPKLNVLIVAHATSPETLTWDLVGRVPNPIGLFALSTHIDYLQMVITERIFHSKQWTMKNLPLAATTVKWI</sequence>
<dbReference type="Proteomes" id="UP000677228">
    <property type="component" value="Unassembled WGS sequence"/>
</dbReference>
<dbReference type="Pfam" id="PF00300">
    <property type="entry name" value="His_Phos_1"/>
    <property type="match status" value="1"/>
</dbReference>
<dbReference type="Proteomes" id="UP000663829">
    <property type="component" value="Unassembled WGS sequence"/>
</dbReference>
<protein>
    <submittedName>
        <fullName evidence="2">Uncharacterized protein</fullName>
    </submittedName>
</protein>